<sequence>MSATGLKPLPFIYLFHLSNFLSNSLVTVVYFLSTCIPLDCERLFIFSRFRCFHFVNAVHLFFTVAVSAVG</sequence>
<keyword evidence="1" id="KW-0472">Membrane</keyword>
<keyword evidence="1" id="KW-1133">Transmembrane helix</keyword>
<dbReference type="Proteomes" id="UP000054721">
    <property type="component" value="Unassembled WGS sequence"/>
</dbReference>
<accession>A0A0V1LLR7</accession>
<proteinExistence type="predicted"/>
<evidence type="ECO:0000313" key="2">
    <source>
        <dbReference type="EMBL" id="KRZ60459.1"/>
    </source>
</evidence>
<keyword evidence="1" id="KW-0812">Transmembrane</keyword>
<evidence type="ECO:0000313" key="3">
    <source>
        <dbReference type="Proteomes" id="UP000054721"/>
    </source>
</evidence>
<comment type="caution">
    <text evidence="2">The sequence shown here is derived from an EMBL/GenBank/DDBJ whole genome shotgun (WGS) entry which is preliminary data.</text>
</comment>
<feature type="transmembrane region" description="Helical" evidence="1">
    <location>
        <begin position="20"/>
        <end position="39"/>
    </location>
</feature>
<dbReference type="AlphaFoldDB" id="A0A0V1LLR7"/>
<keyword evidence="3" id="KW-1185">Reference proteome</keyword>
<name>A0A0V1LLR7_9BILA</name>
<feature type="transmembrane region" description="Helical" evidence="1">
    <location>
        <begin position="51"/>
        <end position="69"/>
    </location>
</feature>
<dbReference type="EMBL" id="JYDW01000029">
    <property type="protein sequence ID" value="KRZ60459.1"/>
    <property type="molecule type" value="Genomic_DNA"/>
</dbReference>
<gene>
    <name evidence="2" type="ORF">T02_13321</name>
</gene>
<organism evidence="2 3">
    <name type="scientific">Trichinella nativa</name>
    <dbReference type="NCBI Taxonomy" id="6335"/>
    <lineage>
        <taxon>Eukaryota</taxon>
        <taxon>Metazoa</taxon>
        <taxon>Ecdysozoa</taxon>
        <taxon>Nematoda</taxon>
        <taxon>Enoplea</taxon>
        <taxon>Dorylaimia</taxon>
        <taxon>Trichinellida</taxon>
        <taxon>Trichinellidae</taxon>
        <taxon>Trichinella</taxon>
    </lineage>
</organism>
<protein>
    <submittedName>
        <fullName evidence="2">Uncharacterized protein</fullName>
    </submittedName>
</protein>
<evidence type="ECO:0000256" key="1">
    <source>
        <dbReference type="SAM" id="Phobius"/>
    </source>
</evidence>
<reference evidence="2 3" key="1">
    <citation type="submission" date="2015-05" db="EMBL/GenBank/DDBJ databases">
        <title>Evolution of Trichinella species and genotypes.</title>
        <authorList>
            <person name="Korhonen P.K."/>
            <person name="Edoardo P."/>
            <person name="Giuseppe L.R."/>
            <person name="Gasser R.B."/>
        </authorList>
    </citation>
    <scope>NUCLEOTIDE SEQUENCE [LARGE SCALE GENOMIC DNA]</scope>
    <source>
        <strain evidence="2">ISS10</strain>
    </source>
</reference>